<dbReference type="PROSITE" id="PS51257">
    <property type="entry name" value="PROKAR_LIPOPROTEIN"/>
    <property type="match status" value="1"/>
</dbReference>
<dbReference type="CDD" id="cd01146">
    <property type="entry name" value="FhuD"/>
    <property type="match status" value="1"/>
</dbReference>
<feature type="chain" id="PRO_5039532946" evidence="5">
    <location>
        <begin position="19"/>
        <end position="338"/>
    </location>
</feature>
<keyword evidence="3" id="KW-0813">Transport</keyword>
<protein>
    <submittedName>
        <fullName evidence="7">Iron ABC transporter substrate-binding protein</fullName>
    </submittedName>
</protein>
<dbReference type="RefSeq" id="WP_022790780.1">
    <property type="nucleotide sequence ID" value="NZ_JACJJX010000007.1"/>
</dbReference>
<feature type="domain" description="Fe/B12 periplasmic-binding" evidence="6">
    <location>
        <begin position="57"/>
        <end position="335"/>
    </location>
</feature>
<evidence type="ECO:0000256" key="5">
    <source>
        <dbReference type="SAM" id="SignalP"/>
    </source>
</evidence>
<dbReference type="EMBL" id="UHFX01000003">
    <property type="protein sequence ID" value="SUO04871.1"/>
    <property type="molecule type" value="Genomic_DNA"/>
</dbReference>
<evidence type="ECO:0000259" key="6">
    <source>
        <dbReference type="PROSITE" id="PS50983"/>
    </source>
</evidence>
<dbReference type="InterPro" id="IPR051313">
    <property type="entry name" value="Bact_iron-sidero_bind"/>
</dbReference>
<dbReference type="GO" id="GO:1901678">
    <property type="term" value="P:iron coordination entity transport"/>
    <property type="evidence" value="ECO:0007669"/>
    <property type="project" value="UniProtKB-ARBA"/>
</dbReference>
<comment type="subcellular location">
    <subcellularLocation>
        <location evidence="1">Cell envelope</location>
    </subcellularLocation>
</comment>
<organism evidence="7 8">
    <name type="scientific">Faecalicoccus pleomorphus</name>
    <dbReference type="NCBI Taxonomy" id="1323"/>
    <lineage>
        <taxon>Bacteria</taxon>
        <taxon>Bacillati</taxon>
        <taxon>Bacillota</taxon>
        <taxon>Erysipelotrichia</taxon>
        <taxon>Erysipelotrichales</taxon>
        <taxon>Erysipelotrichaceae</taxon>
        <taxon>Faecalicoccus</taxon>
    </lineage>
</organism>
<gene>
    <name evidence="7" type="primary">yhfQ</name>
    <name evidence="7" type="ORF">NCTC11087_01800</name>
</gene>
<dbReference type="Proteomes" id="UP000255523">
    <property type="component" value="Unassembled WGS sequence"/>
</dbReference>
<evidence type="ECO:0000256" key="1">
    <source>
        <dbReference type="ARBA" id="ARBA00004196"/>
    </source>
</evidence>
<reference evidence="7 8" key="1">
    <citation type="submission" date="2018-06" db="EMBL/GenBank/DDBJ databases">
        <authorList>
            <consortium name="Pathogen Informatics"/>
            <person name="Doyle S."/>
        </authorList>
    </citation>
    <scope>NUCLEOTIDE SEQUENCE [LARGE SCALE GENOMIC DNA]</scope>
    <source>
        <strain evidence="7 8">NCTC11087</strain>
    </source>
</reference>
<dbReference type="SUPFAM" id="SSF53807">
    <property type="entry name" value="Helical backbone' metal receptor"/>
    <property type="match status" value="1"/>
</dbReference>
<comment type="similarity">
    <text evidence="2">Belongs to the bacterial solute-binding protein 8 family.</text>
</comment>
<dbReference type="InterPro" id="IPR002491">
    <property type="entry name" value="ABC_transptr_periplasmic_BD"/>
</dbReference>
<feature type="signal peptide" evidence="5">
    <location>
        <begin position="1"/>
        <end position="18"/>
    </location>
</feature>
<evidence type="ECO:0000313" key="8">
    <source>
        <dbReference type="Proteomes" id="UP000255523"/>
    </source>
</evidence>
<accession>A0A380LNK8</accession>
<keyword evidence="4 5" id="KW-0732">Signal</keyword>
<proteinExistence type="inferred from homology"/>
<evidence type="ECO:0000256" key="2">
    <source>
        <dbReference type="ARBA" id="ARBA00008814"/>
    </source>
</evidence>
<name>A0A380LNK8_9FIRM</name>
<evidence type="ECO:0000256" key="3">
    <source>
        <dbReference type="ARBA" id="ARBA00022448"/>
    </source>
</evidence>
<dbReference type="OrthoDB" id="1846031at2"/>
<dbReference type="PROSITE" id="PS50983">
    <property type="entry name" value="FE_B12_PBP"/>
    <property type="match status" value="1"/>
</dbReference>
<sequence>MKKIWKVSLAVILSFVLAACSTDSGVDTNKQESDSTGYPITIEHAFGQTVLDHKPERIATVSWGNQDVPLALGVVPVGVSRANFGTVNKQGLHPWTQKVFEELGVSDPVVFDDTDGLDFEAIADTNPDVILAAYSGLTQEDYDTLSQIAPVIAYPEKPWQTLWRQQVLLDAKGMGMEAEGKQLVADTEKLIQDKCKEYPQLDGKSAAFIWVDASDTGSFYVYLPKDPRAAYLTDLGLSFPKSLEDQVKDADDFSISLSSEYADLLNDVDILVTYGDSTTLDLLQKDALFGKIKAIQRGSVVVLDNDGELAGAATPTVLSIQATIDAYLKELAKAADQI</sequence>
<dbReference type="AlphaFoldDB" id="A0A380LNK8"/>
<dbReference type="Gene3D" id="3.40.50.1980">
    <property type="entry name" value="Nitrogenase molybdenum iron protein domain"/>
    <property type="match status" value="2"/>
</dbReference>
<dbReference type="Pfam" id="PF01497">
    <property type="entry name" value="Peripla_BP_2"/>
    <property type="match status" value="1"/>
</dbReference>
<evidence type="ECO:0000313" key="7">
    <source>
        <dbReference type="EMBL" id="SUO04871.1"/>
    </source>
</evidence>
<dbReference type="GO" id="GO:0030288">
    <property type="term" value="C:outer membrane-bounded periplasmic space"/>
    <property type="evidence" value="ECO:0007669"/>
    <property type="project" value="TreeGrafter"/>
</dbReference>
<dbReference type="PANTHER" id="PTHR30532">
    <property type="entry name" value="IRON III DICITRATE-BINDING PERIPLASMIC PROTEIN"/>
    <property type="match status" value="1"/>
</dbReference>
<evidence type="ECO:0000256" key="4">
    <source>
        <dbReference type="ARBA" id="ARBA00022729"/>
    </source>
</evidence>
<keyword evidence="8" id="KW-1185">Reference proteome</keyword>
<dbReference type="PANTHER" id="PTHR30532:SF24">
    <property type="entry name" value="FERRIC ENTEROBACTIN-BINDING PERIPLASMIC PROTEIN FEPB"/>
    <property type="match status" value="1"/>
</dbReference>
<dbReference type="GeneID" id="77462741"/>